<dbReference type="EC" id="2.7.4.27" evidence="5"/>
<comment type="catalytic activity">
    <reaction evidence="5">
        <text>N(tele)-phospho-L-histidyl/O-phospho-L-threonyl-[pyruvate, phosphate dikinase] + phosphate + H(+) = N(tele)-phospho-L-histidyl/L-threonyl-[pyruvate, phosphate dikinase] + diphosphate</text>
        <dbReference type="Rhea" id="RHEA:43696"/>
        <dbReference type="Rhea" id="RHEA-COMP:10650"/>
        <dbReference type="Rhea" id="RHEA-COMP:10651"/>
        <dbReference type="ChEBI" id="CHEBI:15378"/>
        <dbReference type="ChEBI" id="CHEBI:30013"/>
        <dbReference type="ChEBI" id="CHEBI:33019"/>
        <dbReference type="ChEBI" id="CHEBI:43474"/>
        <dbReference type="ChEBI" id="CHEBI:61977"/>
        <dbReference type="ChEBI" id="CHEBI:83586"/>
        <dbReference type="EC" id="2.7.4.27"/>
    </reaction>
</comment>
<comment type="catalytic activity">
    <reaction evidence="5">
        <text>N(tele)-phospho-L-histidyl/L-threonyl-[pyruvate, phosphate dikinase] + ADP = N(tele)-phospho-L-histidyl/O-phospho-L-threonyl-[pyruvate, phosphate dikinase] + AMP + H(+)</text>
        <dbReference type="Rhea" id="RHEA:43692"/>
        <dbReference type="Rhea" id="RHEA-COMP:10650"/>
        <dbReference type="Rhea" id="RHEA-COMP:10651"/>
        <dbReference type="ChEBI" id="CHEBI:15378"/>
        <dbReference type="ChEBI" id="CHEBI:30013"/>
        <dbReference type="ChEBI" id="CHEBI:61977"/>
        <dbReference type="ChEBI" id="CHEBI:83586"/>
        <dbReference type="ChEBI" id="CHEBI:456215"/>
        <dbReference type="ChEBI" id="CHEBI:456216"/>
        <dbReference type="EC" id="2.7.11.32"/>
    </reaction>
</comment>
<comment type="caution">
    <text evidence="6">The sequence shown here is derived from an EMBL/GenBank/DDBJ whole genome shotgun (WGS) entry which is preliminary data.</text>
</comment>
<dbReference type="NCBIfam" id="NF003742">
    <property type="entry name" value="PRK05339.1"/>
    <property type="match status" value="1"/>
</dbReference>
<evidence type="ECO:0000313" key="6">
    <source>
        <dbReference type="EMBL" id="TWI70294.1"/>
    </source>
</evidence>
<reference evidence="6 7" key="1">
    <citation type="submission" date="2019-07" db="EMBL/GenBank/DDBJ databases">
        <title>Genome sequencing of 100 strains of the haloalkaliphilic chemolithoautotrophic sulfur-oxidizing bacterium Thioalkalivibrio.</title>
        <authorList>
            <person name="Muyzer G."/>
        </authorList>
    </citation>
    <scope>NUCLEOTIDE SEQUENCE [LARGE SCALE GENOMIC DNA]</scope>
    <source>
        <strain evidence="6 7">ASO4-4</strain>
    </source>
</reference>
<accession>A0A562RP27</accession>
<dbReference type="GO" id="GO:0005524">
    <property type="term" value="F:ATP binding"/>
    <property type="evidence" value="ECO:0007669"/>
    <property type="project" value="InterPro"/>
</dbReference>
<organism evidence="6 7">
    <name type="scientific">Desulfobotulus alkaliphilus</name>
    <dbReference type="NCBI Taxonomy" id="622671"/>
    <lineage>
        <taxon>Bacteria</taxon>
        <taxon>Pseudomonadati</taxon>
        <taxon>Thermodesulfobacteriota</taxon>
        <taxon>Desulfobacteria</taxon>
        <taxon>Desulfobacterales</taxon>
        <taxon>Desulfobacteraceae</taxon>
        <taxon>Desulfobotulus</taxon>
    </lineage>
</organism>
<dbReference type="PANTHER" id="PTHR31756">
    <property type="entry name" value="PYRUVATE, PHOSPHATE DIKINASE REGULATORY PROTEIN 1, CHLOROPLASTIC"/>
    <property type="match status" value="1"/>
</dbReference>
<dbReference type="AlphaFoldDB" id="A0A562RP27"/>
<dbReference type="Pfam" id="PF03618">
    <property type="entry name" value="Kinase-PPPase"/>
    <property type="match status" value="1"/>
</dbReference>
<protein>
    <recommendedName>
        <fullName evidence="5">Putative pyruvate, phosphate dikinase regulatory protein</fullName>
        <shortName evidence="5">PPDK regulatory protein</shortName>
        <ecNumber evidence="5">2.7.11.32</ecNumber>
        <ecNumber evidence="5">2.7.4.27</ecNumber>
    </recommendedName>
</protein>
<sequence length="292" mass="32538">MPGGELTTMTRQGAPVYVLSCGQGINGEQMVRSALVQFPGVRSKVIRVPHVHDAHQIHEALERVVGEKGVVVHTIVDPGLRELLICECEQMDIPCVDFMGPVLDMMQQHFGDAPLCEPGRYRKFNQVNMDRVTAIEFAVAHDDGLNPQDLGKAEIVLVGLSRSGKTPLSMYLSVHGWKVANVPIVIGIPLPSELMAINRKRIVALYIDPEQLAAHRQIRRKRLGLTDDMAYSGVKEVYREVDAVRELYRRHGFSTINVSNKPIESSAEEVIAIIEKRFPEGAHKQGKRKVEP</sequence>
<keyword evidence="3 5" id="KW-0547">Nucleotide-binding</keyword>
<dbReference type="GO" id="GO:0004674">
    <property type="term" value="F:protein serine/threonine kinase activity"/>
    <property type="evidence" value="ECO:0007669"/>
    <property type="project" value="UniProtKB-UniRule"/>
</dbReference>
<dbReference type="EC" id="2.7.11.32" evidence="5"/>
<evidence type="ECO:0000256" key="3">
    <source>
        <dbReference type="ARBA" id="ARBA00022741"/>
    </source>
</evidence>
<name>A0A562RP27_9BACT</name>
<keyword evidence="4 5" id="KW-0418">Kinase</keyword>
<dbReference type="InterPro" id="IPR027417">
    <property type="entry name" value="P-loop_NTPase"/>
</dbReference>
<evidence type="ECO:0000256" key="1">
    <source>
        <dbReference type="ARBA" id="ARBA00022527"/>
    </source>
</evidence>
<keyword evidence="7" id="KW-1185">Reference proteome</keyword>
<dbReference type="OrthoDB" id="9782201at2"/>
<dbReference type="HAMAP" id="MF_00921">
    <property type="entry name" value="PDRP"/>
    <property type="match status" value="1"/>
</dbReference>
<evidence type="ECO:0000256" key="4">
    <source>
        <dbReference type="ARBA" id="ARBA00022777"/>
    </source>
</evidence>
<gene>
    <name evidence="6" type="ORF">LZ24_02304</name>
</gene>
<dbReference type="PANTHER" id="PTHR31756:SF3">
    <property type="entry name" value="PYRUVATE, PHOSPHATE DIKINASE REGULATORY PROTEIN 1, CHLOROPLASTIC"/>
    <property type="match status" value="1"/>
</dbReference>
<keyword evidence="2 5" id="KW-0808">Transferase</keyword>
<dbReference type="SUPFAM" id="SSF52540">
    <property type="entry name" value="P-loop containing nucleoside triphosphate hydrolases"/>
    <property type="match status" value="1"/>
</dbReference>
<dbReference type="InterPro" id="IPR005177">
    <property type="entry name" value="Kinase-pyrophosphorylase"/>
</dbReference>
<evidence type="ECO:0000256" key="2">
    <source>
        <dbReference type="ARBA" id="ARBA00022679"/>
    </source>
</evidence>
<feature type="binding site" evidence="5">
    <location>
        <begin position="159"/>
        <end position="166"/>
    </location>
    <ligand>
        <name>ADP</name>
        <dbReference type="ChEBI" id="CHEBI:456216"/>
    </ligand>
</feature>
<proteinExistence type="inferred from homology"/>
<dbReference type="InterPro" id="IPR026565">
    <property type="entry name" value="PPDK_reg"/>
</dbReference>
<dbReference type="Proteomes" id="UP000318307">
    <property type="component" value="Unassembled WGS sequence"/>
</dbReference>
<comment type="similarity">
    <text evidence="5">Belongs to the pyruvate, phosphate/water dikinase regulatory protein family. PDRP subfamily.</text>
</comment>
<keyword evidence="1 5" id="KW-0723">Serine/threonine-protein kinase</keyword>
<dbReference type="RefSeq" id="WP_144685418.1">
    <property type="nucleotide sequence ID" value="NZ_VLLC01000018.1"/>
</dbReference>
<evidence type="ECO:0000256" key="5">
    <source>
        <dbReference type="HAMAP-Rule" id="MF_00921"/>
    </source>
</evidence>
<dbReference type="EMBL" id="VLLC01000018">
    <property type="protein sequence ID" value="TWI70294.1"/>
    <property type="molecule type" value="Genomic_DNA"/>
</dbReference>
<dbReference type="GO" id="GO:0043531">
    <property type="term" value="F:ADP binding"/>
    <property type="evidence" value="ECO:0007669"/>
    <property type="project" value="UniProtKB-UniRule"/>
</dbReference>
<dbReference type="GO" id="GO:0016776">
    <property type="term" value="F:phosphotransferase activity, phosphate group as acceptor"/>
    <property type="evidence" value="ECO:0007669"/>
    <property type="project" value="UniProtKB-UniRule"/>
</dbReference>
<evidence type="ECO:0000313" key="7">
    <source>
        <dbReference type="Proteomes" id="UP000318307"/>
    </source>
</evidence>
<comment type="function">
    <text evidence="5">Bifunctional serine/threonine kinase and phosphorylase involved in the regulation of the pyruvate, phosphate dikinase (PPDK) by catalyzing its phosphorylation/dephosphorylation.</text>
</comment>